<dbReference type="SMART" id="SM01010">
    <property type="entry name" value="AMPKBI"/>
    <property type="match status" value="1"/>
</dbReference>
<evidence type="ECO:0000313" key="4">
    <source>
        <dbReference type="EMBL" id="THU98594.1"/>
    </source>
</evidence>
<proteinExistence type="inferred from homology"/>
<feature type="compositionally biased region" description="Polar residues" evidence="2">
    <location>
        <begin position="1"/>
        <end position="12"/>
    </location>
</feature>
<name>A0A4S8M8B5_DENBC</name>
<evidence type="ECO:0000259" key="3">
    <source>
        <dbReference type="SMART" id="SM01010"/>
    </source>
</evidence>
<dbReference type="InterPro" id="IPR037256">
    <property type="entry name" value="ASC_dom_sf"/>
</dbReference>
<dbReference type="GO" id="GO:0005737">
    <property type="term" value="C:cytoplasm"/>
    <property type="evidence" value="ECO:0007669"/>
    <property type="project" value="UniProtKB-ARBA"/>
</dbReference>
<reference evidence="4 5" key="1">
    <citation type="journal article" date="2019" name="Nat. Ecol. Evol.">
        <title>Megaphylogeny resolves global patterns of mushroom evolution.</title>
        <authorList>
            <person name="Varga T."/>
            <person name="Krizsan K."/>
            <person name="Foldi C."/>
            <person name="Dima B."/>
            <person name="Sanchez-Garcia M."/>
            <person name="Sanchez-Ramirez S."/>
            <person name="Szollosi G.J."/>
            <person name="Szarkandi J.G."/>
            <person name="Papp V."/>
            <person name="Albert L."/>
            <person name="Andreopoulos W."/>
            <person name="Angelini C."/>
            <person name="Antonin V."/>
            <person name="Barry K.W."/>
            <person name="Bougher N.L."/>
            <person name="Buchanan P."/>
            <person name="Buyck B."/>
            <person name="Bense V."/>
            <person name="Catcheside P."/>
            <person name="Chovatia M."/>
            <person name="Cooper J."/>
            <person name="Damon W."/>
            <person name="Desjardin D."/>
            <person name="Finy P."/>
            <person name="Geml J."/>
            <person name="Haridas S."/>
            <person name="Hughes K."/>
            <person name="Justo A."/>
            <person name="Karasinski D."/>
            <person name="Kautmanova I."/>
            <person name="Kiss B."/>
            <person name="Kocsube S."/>
            <person name="Kotiranta H."/>
            <person name="LaButti K.M."/>
            <person name="Lechner B.E."/>
            <person name="Liimatainen K."/>
            <person name="Lipzen A."/>
            <person name="Lukacs Z."/>
            <person name="Mihaltcheva S."/>
            <person name="Morgado L.N."/>
            <person name="Niskanen T."/>
            <person name="Noordeloos M.E."/>
            <person name="Ohm R.A."/>
            <person name="Ortiz-Santana B."/>
            <person name="Ovrebo C."/>
            <person name="Racz N."/>
            <person name="Riley R."/>
            <person name="Savchenko A."/>
            <person name="Shiryaev A."/>
            <person name="Soop K."/>
            <person name="Spirin V."/>
            <person name="Szebenyi C."/>
            <person name="Tomsovsky M."/>
            <person name="Tulloss R.E."/>
            <person name="Uehling J."/>
            <person name="Grigoriev I.V."/>
            <person name="Vagvolgyi C."/>
            <person name="Papp T."/>
            <person name="Martin F.M."/>
            <person name="Miettinen O."/>
            <person name="Hibbett D.S."/>
            <person name="Nagy L.G."/>
        </authorList>
    </citation>
    <scope>NUCLEOTIDE SEQUENCE [LARGE SCALE GENOMIC DNA]</scope>
    <source>
        <strain evidence="4 5">CBS 962.96</strain>
    </source>
</reference>
<dbReference type="EMBL" id="ML179133">
    <property type="protein sequence ID" value="THU98594.1"/>
    <property type="molecule type" value="Genomic_DNA"/>
</dbReference>
<dbReference type="InterPro" id="IPR006828">
    <property type="entry name" value="ASC_dom"/>
</dbReference>
<feature type="compositionally biased region" description="Basic and acidic residues" evidence="2">
    <location>
        <begin position="153"/>
        <end position="202"/>
    </location>
</feature>
<evidence type="ECO:0000256" key="1">
    <source>
        <dbReference type="ARBA" id="ARBA00010926"/>
    </source>
</evidence>
<sequence>MGHSFWSASSTIDVDDDIQQPVSPKTSPVAGSPTKPLKRSGPRYTPRWTNEIPLELLQAAGEEEAYLSYQTRVQQQMLAQQQYDAYGRPIHSRTPVQISGFVPLPNIPPAPSLPRYLDKLILNTHVQAKTGVGVSLASPAGELEHSNSVSSRGGRERVRSPVRDRDRERERVRSPLRDRDREREREIANRDRDRERDRDARRRERRSLGMTAEETMNMASTFPITGDDASGSGMVGVGSSTLTRSSSAKQNAKVFDETVVADDNSVLPVPSHVVLHHLCTSAIRNGVLAVGETVRYRQKVGRFVFFLCVRGTNNECFPGFAVCDVSLLQTSGLKTTKKRIRISSSFSTSLFSLDPKPKSKSYMHLWPVHPYL</sequence>
<organism evidence="4 5">
    <name type="scientific">Dendrothele bispora (strain CBS 962.96)</name>
    <dbReference type="NCBI Taxonomy" id="1314807"/>
    <lineage>
        <taxon>Eukaryota</taxon>
        <taxon>Fungi</taxon>
        <taxon>Dikarya</taxon>
        <taxon>Basidiomycota</taxon>
        <taxon>Agaricomycotina</taxon>
        <taxon>Agaricomycetes</taxon>
        <taxon>Agaricomycetidae</taxon>
        <taxon>Agaricales</taxon>
        <taxon>Agaricales incertae sedis</taxon>
        <taxon>Dendrothele</taxon>
    </lineage>
</organism>
<feature type="region of interest" description="Disordered" evidence="2">
    <location>
        <begin position="137"/>
        <end position="248"/>
    </location>
</feature>
<feature type="region of interest" description="Disordered" evidence="2">
    <location>
        <begin position="1"/>
        <end position="45"/>
    </location>
</feature>
<accession>A0A4S8M8B5</accession>
<dbReference type="Proteomes" id="UP000297245">
    <property type="component" value="Unassembled WGS sequence"/>
</dbReference>
<dbReference type="AlphaFoldDB" id="A0A4S8M8B5"/>
<dbReference type="SUPFAM" id="SSF160219">
    <property type="entry name" value="AMPKBI-like"/>
    <property type="match status" value="1"/>
</dbReference>
<evidence type="ECO:0000256" key="2">
    <source>
        <dbReference type="SAM" id="MobiDB-lite"/>
    </source>
</evidence>
<dbReference type="Pfam" id="PF04739">
    <property type="entry name" value="AMPKBI"/>
    <property type="match status" value="1"/>
</dbReference>
<dbReference type="OrthoDB" id="531008at2759"/>
<dbReference type="Gene3D" id="6.20.250.60">
    <property type="match status" value="1"/>
</dbReference>
<protein>
    <recommendedName>
        <fullName evidence="3">Association with the SNF1 complex (ASC) domain-containing protein</fullName>
    </recommendedName>
</protein>
<evidence type="ECO:0000313" key="5">
    <source>
        <dbReference type="Proteomes" id="UP000297245"/>
    </source>
</evidence>
<gene>
    <name evidence="4" type="ORF">K435DRAFT_526435</name>
</gene>
<comment type="similarity">
    <text evidence="1">Belongs to the 5'-AMP-activated protein kinase beta subunit family.</text>
</comment>
<keyword evidence="5" id="KW-1185">Reference proteome</keyword>
<feature type="domain" description="Association with the SNF1 complex (ASC)" evidence="3">
    <location>
        <begin position="62"/>
        <end position="307"/>
    </location>
</feature>